<keyword evidence="6 9" id="KW-0378">Hydrolase</keyword>
<name>A0A4Q1UDN0_9LACO</name>
<dbReference type="Proteomes" id="UP001164790">
    <property type="component" value="Chromosome"/>
</dbReference>
<reference evidence="12" key="2">
    <citation type="submission" date="2022-10" db="EMBL/GenBank/DDBJ databases">
        <title>Comparative genomic analysis and in-vitro probiotic properties of the potential probiotic L. chiayiensis AACE 3.</title>
        <authorList>
            <person name="Kang X."/>
        </authorList>
    </citation>
    <scope>NUCLEOTIDE SEQUENCE</scope>
    <source>
        <strain evidence="12">AACE 3</strain>
    </source>
</reference>
<evidence type="ECO:0000256" key="9">
    <source>
        <dbReference type="HAMAP-Rule" id="MF_01471"/>
    </source>
</evidence>
<dbReference type="PANTHER" id="PTHR34405:SF3">
    <property type="entry name" value="CRISPR-ASSOCIATED ENDORIBONUCLEASE CAS2 3"/>
    <property type="match status" value="1"/>
</dbReference>
<evidence type="ECO:0000256" key="7">
    <source>
        <dbReference type="ARBA" id="ARBA00022842"/>
    </source>
</evidence>
<dbReference type="InterPro" id="IPR021127">
    <property type="entry name" value="CRISPR_associated_Cas2"/>
</dbReference>
<evidence type="ECO:0000256" key="4">
    <source>
        <dbReference type="ARBA" id="ARBA00022723"/>
    </source>
</evidence>
<evidence type="ECO:0000256" key="8">
    <source>
        <dbReference type="ARBA" id="ARBA00023118"/>
    </source>
</evidence>
<evidence type="ECO:0000313" key="11">
    <source>
        <dbReference type="EMBL" id="RXT30192.1"/>
    </source>
</evidence>
<evidence type="ECO:0000313" key="14">
    <source>
        <dbReference type="Proteomes" id="UP001164790"/>
    </source>
</evidence>
<dbReference type="EMBL" id="CP107523">
    <property type="protein sequence ID" value="UYN57534.1"/>
    <property type="molecule type" value="Genomic_DNA"/>
</dbReference>
<dbReference type="GO" id="GO:0051607">
    <property type="term" value="P:defense response to virus"/>
    <property type="evidence" value="ECO:0007669"/>
    <property type="project" value="UniProtKB-UniRule"/>
</dbReference>
<dbReference type="GO" id="GO:0046872">
    <property type="term" value="F:metal ion binding"/>
    <property type="evidence" value="ECO:0007669"/>
    <property type="project" value="UniProtKB-UniRule"/>
</dbReference>
<dbReference type="HAMAP" id="MF_01471">
    <property type="entry name" value="Cas2"/>
    <property type="match status" value="1"/>
</dbReference>
<dbReference type="AlphaFoldDB" id="A0A4Q1UDN0"/>
<dbReference type="PIRSF" id="PIRSF032582">
    <property type="entry name" value="Cas2"/>
    <property type="match status" value="1"/>
</dbReference>
<dbReference type="Proteomes" id="UP000290475">
    <property type="component" value="Unassembled WGS sequence"/>
</dbReference>
<comment type="similarity">
    <text evidence="2 9 10">Belongs to the CRISPR-associated endoribonuclease Cas2 protein family.</text>
</comment>
<dbReference type="CDD" id="cd09725">
    <property type="entry name" value="Cas2_I_II_III"/>
    <property type="match status" value="1"/>
</dbReference>
<proteinExistence type="inferred from homology"/>
<keyword evidence="14" id="KW-1185">Reference proteome</keyword>
<comment type="function">
    <text evidence="9">CRISPR (clustered regularly interspaced short palindromic repeat), is an adaptive immune system that provides protection against mobile genetic elements (viruses, transposable elements and conjugative plasmids). CRISPR clusters contain sequences complementary to antecedent mobile elements and target invading nucleic acids. CRISPR clusters are transcribed and processed into CRISPR RNA (crRNA). Functions as a ssRNA-specific endoribonuclease. Involved in the integration of spacer DNA into the CRISPR cassette.</text>
</comment>
<feature type="binding site" evidence="9">
    <location>
        <position position="8"/>
    </location>
    <ligand>
        <name>Mg(2+)</name>
        <dbReference type="ChEBI" id="CHEBI:18420"/>
        <note>catalytic</note>
    </ligand>
</feature>
<dbReference type="SUPFAM" id="SSF143430">
    <property type="entry name" value="TTP0101/SSO1404-like"/>
    <property type="match status" value="1"/>
</dbReference>
<gene>
    <name evidence="9 12" type="primary">cas2</name>
    <name evidence="11" type="ORF">BVJ53_01280</name>
    <name evidence="12" type="ORF">OFW50_05575</name>
</gene>
<evidence type="ECO:0000256" key="6">
    <source>
        <dbReference type="ARBA" id="ARBA00022801"/>
    </source>
</evidence>
<evidence type="ECO:0000256" key="5">
    <source>
        <dbReference type="ARBA" id="ARBA00022759"/>
    </source>
</evidence>
<evidence type="ECO:0000313" key="13">
    <source>
        <dbReference type="Proteomes" id="UP000290475"/>
    </source>
</evidence>
<keyword evidence="7 9" id="KW-0460">Magnesium</keyword>
<dbReference type="InterPro" id="IPR019199">
    <property type="entry name" value="Virulence_VapD/CRISPR_Cas2"/>
</dbReference>
<dbReference type="GeneID" id="93269568"/>
<dbReference type="EC" id="3.1.-.-" evidence="9"/>
<evidence type="ECO:0000313" key="12">
    <source>
        <dbReference type="EMBL" id="UYN57534.1"/>
    </source>
</evidence>
<comment type="cofactor">
    <cofactor evidence="1 9">
        <name>Mg(2+)</name>
        <dbReference type="ChEBI" id="CHEBI:18420"/>
    </cofactor>
</comment>
<dbReference type="GO" id="GO:0004521">
    <property type="term" value="F:RNA endonuclease activity"/>
    <property type="evidence" value="ECO:0007669"/>
    <property type="project" value="UniProtKB-UniRule"/>
</dbReference>
<keyword evidence="5 9" id="KW-0255">Endonuclease</keyword>
<dbReference type="Pfam" id="PF09827">
    <property type="entry name" value="CRISPR_Cas2"/>
    <property type="match status" value="1"/>
</dbReference>
<dbReference type="GO" id="GO:0016787">
    <property type="term" value="F:hydrolase activity"/>
    <property type="evidence" value="ECO:0007669"/>
    <property type="project" value="UniProtKB-KW"/>
</dbReference>
<evidence type="ECO:0000256" key="3">
    <source>
        <dbReference type="ARBA" id="ARBA00022722"/>
    </source>
</evidence>
<reference evidence="11 13" key="1">
    <citation type="submission" date="2017-01" db="EMBL/GenBank/DDBJ databases">
        <title>Lactobacillus chiayiensis sp. nov., a lactic acid bacterium isolated from compost.</title>
        <authorList>
            <person name="Huang C.-H."/>
        </authorList>
    </citation>
    <scope>NUCLEOTIDE SEQUENCE [LARGE SCALE GENOMIC DNA]</scope>
    <source>
        <strain evidence="13">chh01</strain>
        <strain evidence="11">Chh01</strain>
    </source>
</reference>
<dbReference type="Gene3D" id="3.30.70.240">
    <property type="match status" value="1"/>
</dbReference>
<protein>
    <recommendedName>
        <fullName evidence="9">CRISPR-associated endoribonuclease Cas2</fullName>
        <ecNumber evidence="9">3.1.-.-</ecNumber>
    </recommendedName>
</protein>
<keyword evidence="8 9" id="KW-0051">Antiviral defense</keyword>
<dbReference type="RefSeq" id="WP_047105994.1">
    <property type="nucleotide sequence ID" value="NZ_CP074378.1"/>
</dbReference>
<dbReference type="GO" id="GO:0043571">
    <property type="term" value="P:maintenance of CRISPR repeat elements"/>
    <property type="evidence" value="ECO:0007669"/>
    <property type="project" value="UniProtKB-UniRule"/>
</dbReference>
<accession>A0A4Q1UDN0</accession>
<keyword evidence="4 9" id="KW-0479">Metal-binding</keyword>
<evidence type="ECO:0000256" key="1">
    <source>
        <dbReference type="ARBA" id="ARBA00001946"/>
    </source>
</evidence>
<dbReference type="PANTHER" id="PTHR34405">
    <property type="entry name" value="CRISPR-ASSOCIATED ENDORIBONUCLEASE CAS2"/>
    <property type="match status" value="1"/>
</dbReference>
<dbReference type="NCBIfam" id="TIGR01573">
    <property type="entry name" value="cas2"/>
    <property type="match status" value="1"/>
</dbReference>
<organism evidence="11 13">
    <name type="scientific">Lacticaseibacillus chiayiensis</name>
    <dbReference type="NCBI Taxonomy" id="2100821"/>
    <lineage>
        <taxon>Bacteria</taxon>
        <taxon>Bacillati</taxon>
        <taxon>Bacillota</taxon>
        <taxon>Bacilli</taxon>
        <taxon>Lactobacillales</taxon>
        <taxon>Lactobacillaceae</taxon>
        <taxon>Lacticaseibacillus</taxon>
    </lineage>
</organism>
<evidence type="ECO:0000256" key="10">
    <source>
        <dbReference type="PIRNR" id="PIRNR032582"/>
    </source>
</evidence>
<evidence type="ECO:0000256" key="2">
    <source>
        <dbReference type="ARBA" id="ARBA00009959"/>
    </source>
</evidence>
<sequence length="96" mass="11006">MLIVVAYDISVKDQKGAKRLARVAKICSRYGQRVQNSVFECLIDQLTFVKLKTELTKVIVEKTDSLRFYNLGDHYKNKVTHIGTKEVLDLTDALIF</sequence>
<keyword evidence="3 9" id="KW-0540">Nuclease</keyword>
<dbReference type="EMBL" id="MSSM01000003">
    <property type="protein sequence ID" value="RXT30192.1"/>
    <property type="molecule type" value="Genomic_DNA"/>
</dbReference>
<comment type="subunit">
    <text evidence="9">Homodimer, forms a heterotetramer with a Cas1 homodimer.</text>
</comment>